<accession>A0ABR8GYL6</accession>
<sequence>MRIIILSFHAIALGDDRFKTGDRTCGDRFKTGDRTYGDKFKAGVRTLYIHTLVSCDRTWW</sequence>
<dbReference type="RefSeq" id="WP_144238433.1">
    <property type="nucleotide sequence ID" value="NZ_JACJTA010000088.1"/>
</dbReference>
<comment type="caution">
    <text evidence="1">The sequence shown here is derived from an EMBL/GenBank/DDBJ whole genome shotgun (WGS) entry which is preliminary data.</text>
</comment>
<organism evidence="1 2">
    <name type="scientific">Scytonema hofmannii FACHB-248</name>
    <dbReference type="NCBI Taxonomy" id="1842502"/>
    <lineage>
        <taxon>Bacteria</taxon>
        <taxon>Bacillati</taxon>
        <taxon>Cyanobacteriota</taxon>
        <taxon>Cyanophyceae</taxon>
        <taxon>Nostocales</taxon>
        <taxon>Scytonemataceae</taxon>
        <taxon>Scytonema</taxon>
    </lineage>
</organism>
<proteinExistence type="predicted"/>
<evidence type="ECO:0000313" key="2">
    <source>
        <dbReference type="Proteomes" id="UP000660380"/>
    </source>
</evidence>
<dbReference type="Proteomes" id="UP000660380">
    <property type="component" value="Unassembled WGS sequence"/>
</dbReference>
<protein>
    <submittedName>
        <fullName evidence="1">Uncharacterized protein</fullName>
    </submittedName>
</protein>
<reference evidence="1 2" key="1">
    <citation type="journal article" date="2020" name="ISME J.">
        <title>Comparative genomics reveals insights into cyanobacterial evolution and habitat adaptation.</title>
        <authorList>
            <person name="Chen M.Y."/>
            <person name="Teng W.K."/>
            <person name="Zhao L."/>
            <person name="Hu C.X."/>
            <person name="Zhou Y.K."/>
            <person name="Han B.P."/>
            <person name="Song L.R."/>
            <person name="Shu W.S."/>
        </authorList>
    </citation>
    <scope>NUCLEOTIDE SEQUENCE [LARGE SCALE GENOMIC DNA]</scope>
    <source>
        <strain evidence="1 2">FACHB-248</strain>
    </source>
</reference>
<gene>
    <name evidence="1" type="ORF">H6G81_28025</name>
</gene>
<keyword evidence="2" id="KW-1185">Reference proteome</keyword>
<evidence type="ECO:0000313" key="1">
    <source>
        <dbReference type="EMBL" id="MBD2608258.1"/>
    </source>
</evidence>
<dbReference type="EMBL" id="JACJTA010000088">
    <property type="protein sequence ID" value="MBD2608258.1"/>
    <property type="molecule type" value="Genomic_DNA"/>
</dbReference>
<name>A0ABR8GYL6_9CYAN</name>